<protein>
    <submittedName>
        <fullName evidence="1">Uncharacterized protein</fullName>
    </submittedName>
</protein>
<sequence>MEHDGDIGALDDRGLHQLHKIGVVGIGPGTLGHLENQGSAEIAGGLGDSLYDLHIVDVECADSVAAVISFLEHFG</sequence>
<dbReference type="AlphaFoldDB" id="A0A645HMS3"/>
<evidence type="ECO:0000313" key="1">
    <source>
        <dbReference type="EMBL" id="MPN40120.1"/>
    </source>
</evidence>
<reference evidence="1" key="1">
    <citation type="submission" date="2019-08" db="EMBL/GenBank/DDBJ databases">
        <authorList>
            <person name="Kucharzyk K."/>
            <person name="Murdoch R.W."/>
            <person name="Higgins S."/>
            <person name="Loffler F."/>
        </authorList>
    </citation>
    <scope>NUCLEOTIDE SEQUENCE</scope>
</reference>
<dbReference type="EMBL" id="VSSQ01096324">
    <property type="protein sequence ID" value="MPN40120.1"/>
    <property type="molecule type" value="Genomic_DNA"/>
</dbReference>
<gene>
    <name evidence="1" type="ORF">SDC9_187655</name>
</gene>
<name>A0A645HMS3_9ZZZZ</name>
<comment type="caution">
    <text evidence="1">The sequence shown here is derived from an EMBL/GenBank/DDBJ whole genome shotgun (WGS) entry which is preliminary data.</text>
</comment>
<organism evidence="1">
    <name type="scientific">bioreactor metagenome</name>
    <dbReference type="NCBI Taxonomy" id="1076179"/>
    <lineage>
        <taxon>unclassified sequences</taxon>
        <taxon>metagenomes</taxon>
        <taxon>ecological metagenomes</taxon>
    </lineage>
</organism>
<accession>A0A645HMS3</accession>
<proteinExistence type="predicted"/>